<dbReference type="EMBL" id="AP022606">
    <property type="protein sequence ID" value="BBZ12718.1"/>
    <property type="molecule type" value="Genomic_DNA"/>
</dbReference>
<reference evidence="2 3" key="1">
    <citation type="journal article" date="2019" name="Emerg. Microbes Infect.">
        <title>Comprehensive subspecies identification of 175 nontuberculous mycobacteria species based on 7547 genomic profiles.</title>
        <authorList>
            <person name="Matsumoto Y."/>
            <person name="Kinjo T."/>
            <person name="Motooka D."/>
            <person name="Nabeya D."/>
            <person name="Jung N."/>
            <person name="Uechi K."/>
            <person name="Horii T."/>
            <person name="Iida T."/>
            <person name="Fujita J."/>
            <person name="Nakamura S."/>
        </authorList>
    </citation>
    <scope>NUCLEOTIDE SEQUENCE [LARGE SCALE GENOMIC DNA]</scope>
    <source>
        <strain evidence="2 3">JCM 12687</strain>
    </source>
</reference>
<organism evidence="2 3">
    <name type="scientific">Mycobacterium branderi</name>
    <dbReference type="NCBI Taxonomy" id="43348"/>
    <lineage>
        <taxon>Bacteria</taxon>
        <taxon>Bacillati</taxon>
        <taxon>Actinomycetota</taxon>
        <taxon>Actinomycetes</taxon>
        <taxon>Mycobacteriales</taxon>
        <taxon>Mycobacteriaceae</taxon>
        <taxon>Mycobacterium</taxon>
    </lineage>
</organism>
<evidence type="ECO:0000313" key="3">
    <source>
        <dbReference type="Proteomes" id="UP000467379"/>
    </source>
</evidence>
<protein>
    <recommendedName>
        <fullName evidence="4">Pyridoxamine 5'-phosphate oxidase</fullName>
    </recommendedName>
</protein>
<dbReference type="Pfam" id="PF12900">
    <property type="entry name" value="Pyridox_ox_2"/>
    <property type="match status" value="1"/>
</dbReference>
<evidence type="ECO:0008006" key="4">
    <source>
        <dbReference type="Google" id="ProtNLM"/>
    </source>
</evidence>
<name>A0ABM7KP03_9MYCO</name>
<dbReference type="InterPro" id="IPR012349">
    <property type="entry name" value="Split_barrel_FMN-bd"/>
</dbReference>
<keyword evidence="3" id="KW-1185">Reference proteome</keyword>
<accession>A0ABM7KP03</accession>
<dbReference type="InterPro" id="IPR024747">
    <property type="entry name" value="Pyridox_Oxase-rel"/>
</dbReference>
<dbReference type="Gene3D" id="2.30.110.10">
    <property type="entry name" value="Electron Transport, Fmn-binding Protein, Chain A"/>
    <property type="match status" value="1"/>
</dbReference>
<sequence>MGRLVFTEHALPVVQPVNFRLWHDDIVLRVGGGAKLDAAVHNVVVAFEADELDPDLRTGWSVTVVGHAQLITSVDDLVELSGVFLQPWVEGRRDYFVRILTEQVTGRRMRTPVEATDSGRLSALAPRGDTASNC</sequence>
<evidence type="ECO:0000313" key="2">
    <source>
        <dbReference type="EMBL" id="BBZ12718.1"/>
    </source>
</evidence>
<dbReference type="Proteomes" id="UP000467379">
    <property type="component" value="Chromosome"/>
</dbReference>
<gene>
    <name evidence="2" type="ORF">MBRA_29130</name>
</gene>
<evidence type="ECO:0000256" key="1">
    <source>
        <dbReference type="SAM" id="MobiDB-lite"/>
    </source>
</evidence>
<dbReference type="SUPFAM" id="SSF50475">
    <property type="entry name" value="FMN-binding split barrel"/>
    <property type="match status" value="1"/>
</dbReference>
<proteinExistence type="predicted"/>
<feature type="region of interest" description="Disordered" evidence="1">
    <location>
        <begin position="111"/>
        <end position="134"/>
    </location>
</feature>